<gene>
    <name evidence="2" type="ORF">CDH04_05490</name>
    <name evidence="3" type="ORF">FZC43_05495</name>
</gene>
<organism evidence="2 4">
    <name type="scientific">Francisella adeliensis</name>
    <dbReference type="NCBI Taxonomy" id="2007306"/>
    <lineage>
        <taxon>Bacteria</taxon>
        <taxon>Pseudomonadati</taxon>
        <taxon>Pseudomonadota</taxon>
        <taxon>Gammaproteobacteria</taxon>
        <taxon>Thiotrichales</taxon>
        <taxon>Francisellaceae</taxon>
        <taxon>Francisella</taxon>
    </lineage>
</organism>
<name>A0A2Z4XYS4_9GAMM</name>
<dbReference type="KEGG" id="fad:CDH04_05490"/>
<feature type="transmembrane region" description="Helical" evidence="1">
    <location>
        <begin position="108"/>
        <end position="129"/>
    </location>
</feature>
<sequence length="178" mass="20631">MSTTFQKCNKIYKNLFKLMFASLIILVPMYWTIVKSDADFFSPMGIYQIYIFKINHEFSMSTRIIALAISFIPTFVVLYILGLFVRLFSCYEKLGLFSTKVVSTYRKLGWAFIYWFMAQLIYSPLISFALSYGNPKGERFFAAQISGIDFLALLFAGILMIIASVMQKAYELNENDYK</sequence>
<keyword evidence="1" id="KW-1133">Transmembrane helix</keyword>
<reference evidence="3 5" key="2">
    <citation type="submission" date="2019-08" db="EMBL/GenBank/DDBJ databases">
        <title>Complete genome sequences of Francisella adeliensis (FSC1325 and FSC1326).</title>
        <authorList>
            <person name="Ohrman C."/>
            <person name="Uneklint I."/>
            <person name="Vallesi A."/>
            <person name="Karlsson L."/>
            <person name="Sjodin A."/>
        </authorList>
    </citation>
    <scope>NUCLEOTIDE SEQUENCE [LARGE SCALE GENOMIC DNA]</scope>
    <source>
        <strain evidence="3 5">FSC1325</strain>
    </source>
</reference>
<keyword evidence="1" id="KW-0472">Membrane</keyword>
<dbReference type="OrthoDB" id="8479187at2"/>
<evidence type="ECO:0000313" key="3">
    <source>
        <dbReference type="EMBL" id="QIW12140.1"/>
    </source>
</evidence>
<dbReference type="Proteomes" id="UP000681131">
    <property type="component" value="Chromosome"/>
</dbReference>
<evidence type="ECO:0000313" key="5">
    <source>
        <dbReference type="Proteomes" id="UP000681131"/>
    </source>
</evidence>
<dbReference type="Proteomes" id="UP000251120">
    <property type="component" value="Chromosome"/>
</dbReference>
<feature type="transmembrane region" description="Helical" evidence="1">
    <location>
        <begin position="15"/>
        <end position="34"/>
    </location>
</feature>
<proteinExistence type="predicted"/>
<dbReference type="EMBL" id="CP043424">
    <property type="protein sequence ID" value="QIW12140.1"/>
    <property type="molecule type" value="Genomic_DNA"/>
</dbReference>
<evidence type="ECO:0000313" key="2">
    <source>
        <dbReference type="EMBL" id="AXA33904.1"/>
    </source>
</evidence>
<reference evidence="2 4" key="1">
    <citation type="submission" date="2017-06" db="EMBL/GenBank/DDBJ databases">
        <title>Complete genome of Francisella adeliensis.</title>
        <authorList>
            <person name="Vallesi A."/>
            <person name="Sjodin A."/>
        </authorList>
    </citation>
    <scope>NUCLEOTIDE SEQUENCE [LARGE SCALE GENOMIC DNA]</scope>
    <source>
        <strain evidence="2 4">FDC440</strain>
    </source>
</reference>
<evidence type="ECO:0000256" key="1">
    <source>
        <dbReference type="SAM" id="Phobius"/>
    </source>
</evidence>
<dbReference type="InterPro" id="IPR021354">
    <property type="entry name" value="DUF2975"/>
</dbReference>
<dbReference type="Pfam" id="PF11188">
    <property type="entry name" value="DUF2975"/>
    <property type="match status" value="1"/>
</dbReference>
<dbReference type="RefSeq" id="WP_112870079.1">
    <property type="nucleotide sequence ID" value="NZ_CP021781.1"/>
</dbReference>
<dbReference type="EMBL" id="CP021781">
    <property type="protein sequence ID" value="AXA33904.1"/>
    <property type="molecule type" value="Genomic_DNA"/>
</dbReference>
<evidence type="ECO:0000313" key="4">
    <source>
        <dbReference type="Proteomes" id="UP000251120"/>
    </source>
</evidence>
<protein>
    <submittedName>
        <fullName evidence="3">DUF2975 domain-containing protein</fullName>
    </submittedName>
</protein>
<accession>A0A2Z4XYS4</accession>
<keyword evidence="5" id="KW-1185">Reference proteome</keyword>
<dbReference type="AlphaFoldDB" id="A0A2Z4XYS4"/>
<feature type="transmembrane region" description="Helical" evidence="1">
    <location>
        <begin position="141"/>
        <end position="163"/>
    </location>
</feature>
<feature type="transmembrane region" description="Helical" evidence="1">
    <location>
        <begin position="64"/>
        <end position="88"/>
    </location>
</feature>
<keyword evidence="1" id="KW-0812">Transmembrane</keyword>